<name>A0A0G0XGQ1_9BACT</name>
<reference evidence="2 3" key="1">
    <citation type="journal article" date="2015" name="Nature">
        <title>rRNA introns, odd ribosomes, and small enigmatic genomes across a large radiation of phyla.</title>
        <authorList>
            <person name="Brown C.T."/>
            <person name="Hug L.A."/>
            <person name="Thomas B.C."/>
            <person name="Sharon I."/>
            <person name="Castelle C.J."/>
            <person name="Singh A."/>
            <person name="Wilkins M.J."/>
            <person name="Williams K.H."/>
            <person name="Banfield J.F."/>
        </authorList>
    </citation>
    <scope>NUCLEOTIDE SEQUENCE [LARGE SCALE GENOMIC DNA]</scope>
</reference>
<gene>
    <name evidence="2" type="ORF">UU35_C0007G0048</name>
</gene>
<comment type="caution">
    <text evidence="2">The sequence shown here is derived from an EMBL/GenBank/DDBJ whole genome shotgun (WGS) entry which is preliminary data.</text>
</comment>
<organism evidence="2 3">
    <name type="scientific">Candidatus Uhrbacteria bacterium GW2011_GWC2_41_11</name>
    <dbReference type="NCBI Taxonomy" id="1618985"/>
    <lineage>
        <taxon>Bacteria</taxon>
        <taxon>Candidatus Uhriibacteriota</taxon>
    </lineage>
</organism>
<evidence type="ECO:0000256" key="1">
    <source>
        <dbReference type="SAM" id="MobiDB-lite"/>
    </source>
</evidence>
<evidence type="ECO:0000313" key="3">
    <source>
        <dbReference type="Proteomes" id="UP000034616"/>
    </source>
</evidence>
<accession>A0A0G0XGQ1</accession>
<dbReference type="AlphaFoldDB" id="A0A0G0XGQ1"/>
<evidence type="ECO:0000313" key="2">
    <source>
        <dbReference type="EMBL" id="KKR86902.1"/>
    </source>
</evidence>
<sequence>MHDRTHLLMAPPCTIRCMAPGRGFEPRFTASKAAVLPLDDPGMFRQERTEFFQTTQEEGNKKKKKRKRVLLPSVVTAPEPRMKVPGSDIRPQHRYRAHHR</sequence>
<protein>
    <submittedName>
        <fullName evidence="2">Uncharacterized protein</fullName>
    </submittedName>
</protein>
<feature type="region of interest" description="Disordered" evidence="1">
    <location>
        <begin position="72"/>
        <end position="100"/>
    </location>
</feature>
<dbReference type="EMBL" id="LCAH01000007">
    <property type="protein sequence ID" value="KKR86902.1"/>
    <property type="molecule type" value="Genomic_DNA"/>
</dbReference>
<dbReference type="Proteomes" id="UP000034616">
    <property type="component" value="Unassembled WGS sequence"/>
</dbReference>
<proteinExistence type="predicted"/>